<dbReference type="AlphaFoldDB" id="A0A8J7UTW0"/>
<comment type="similarity">
    <text evidence="3">Belongs to the eukaryotic ribosomal protein eL20 family.</text>
</comment>
<keyword evidence="1 3" id="KW-0689">Ribosomal protein</keyword>
<dbReference type="Pfam" id="PF01775">
    <property type="entry name" value="Ribosomal_L18A"/>
    <property type="match status" value="1"/>
</dbReference>
<organism evidence="5 6">
    <name type="scientific">Methanococcus voltae</name>
    <dbReference type="NCBI Taxonomy" id="2188"/>
    <lineage>
        <taxon>Archaea</taxon>
        <taxon>Methanobacteriati</taxon>
        <taxon>Methanobacteriota</taxon>
        <taxon>Methanomada group</taxon>
        <taxon>Methanococci</taxon>
        <taxon>Methanococcales</taxon>
        <taxon>Methanococcaceae</taxon>
        <taxon>Methanococcus</taxon>
    </lineage>
</organism>
<dbReference type="RefSeq" id="WP_209591610.1">
    <property type="nucleotide sequence ID" value="NZ_JAGGMU010000007.1"/>
</dbReference>
<dbReference type="GO" id="GO:0006412">
    <property type="term" value="P:translation"/>
    <property type="evidence" value="ECO:0007669"/>
    <property type="project" value="UniProtKB-UniRule"/>
</dbReference>
<dbReference type="Gene3D" id="3.10.20.10">
    <property type="match status" value="1"/>
</dbReference>
<dbReference type="NCBIfam" id="NF001981">
    <property type="entry name" value="PRK00773.1-1"/>
    <property type="match status" value="1"/>
</dbReference>
<evidence type="ECO:0000256" key="1">
    <source>
        <dbReference type="ARBA" id="ARBA00022980"/>
    </source>
</evidence>
<proteinExistence type="inferred from homology"/>
<dbReference type="OrthoDB" id="191241at2157"/>
<dbReference type="GO" id="GO:0070180">
    <property type="term" value="F:large ribosomal subunit rRNA binding"/>
    <property type="evidence" value="ECO:0007669"/>
    <property type="project" value="UniProtKB-UniRule"/>
</dbReference>
<comment type="caution">
    <text evidence="5">The sequence shown here is derived from an EMBL/GenBank/DDBJ whole genome shotgun (WGS) entry which is preliminary data.</text>
</comment>
<evidence type="ECO:0000256" key="3">
    <source>
        <dbReference type="HAMAP-Rule" id="MF_00273"/>
    </source>
</evidence>
<evidence type="ECO:0000256" key="2">
    <source>
        <dbReference type="ARBA" id="ARBA00023274"/>
    </source>
</evidence>
<accession>A0A8J7UTW0</accession>
<dbReference type="GO" id="GO:0003735">
    <property type="term" value="F:structural constituent of ribosome"/>
    <property type="evidence" value="ECO:0007669"/>
    <property type="project" value="InterPro"/>
</dbReference>
<evidence type="ECO:0000313" key="5">
    <source>
        <dbReference type="EMBL" id="MBP2202089.1"/>
    </source>
</evidence>
<protein>
    <recommendedName>
        <fullName evidence="3">Large ribosomal subunit protein eL20</fullName>
    </recommendedName>
</protein>
<dbReference type="Proteomes" id="UP000740329">
    <property type="component" value="Unassembled WGS sequence"/>
</dbReference>
<feature type="domain" description="Large ribosomal subunit protein eL20" evidence="4">
    <location>
        <begin position="3"/>
        <end position="57"/>
    </location>
</feature>
<dbReference type="HAMAP" id="MF_00273">
    <property type="entry name" value="Ribosomal_eL20"/>
    <property type="match status" value="1"/>
</dbReference>
<gene>
    <name evidence="3" type="primary">rpl18a</name>
    <name evidence="3" type="synonym">rpl20e</name>
    <name evidence="3" type="synonym">rplX</name>
    <name evidence="5" type="ORF">J3E07_001530</name>
</gene>
<keyword evidence="2 3" id="KW-0687">Ribonucleoprotein</keyword>
<sequence>MAKIIKISGEILGKDEPMVFSKEYNVLKEEDALEIMYSEIGSKHHVKRAFIKVNSVEEIAVEDIKNHNLKKFIEMN</sequence>
<evidence type="ECO:0000313" key="6">
    <source>
        <dbReference type="Proteomes" id="UP000740329"/>
    </source>
</evidence>
<dbReference type="SUPFAM" id="SSF160374">
    <property type="entry name" value="RplX-like"/>
    <property type="match status" value="1"/>
</dbReference>
<dbReference type="InterPro" id="IPR028877">
    <property type="entry name" value="Ribosomal_eL20"/>
</dbReference>
<name>A0A8J7UTW0_METVO</name>
<dbReference type="InterPro" id="IPR023573">
    <property type="entry name" value="Ribosomal_eL20_dom"/>
</dbReference>
<dbReference type="GO" id="GO:0005840">
    <property type="term" value="C:ribosome"/>
    <property type="evidence" value="ECO:0007669"/>
    <property type="project" value="UniProtKB-KW"/>
</dbReference>
<dbReference type="EMBL" id="JAGGMV010000006">
    <property type="protein sequence ID" value="MBP2202089.1"/>
    <property type="molecule type" value="Genomic_DNA"/>
</dbReference>
<comment type="subunit">
    <text evidence="3">Part of the 50S ribosomal subunit. Binds 23S rRNA.</text>
</comment>
<keyword evidence="3" id="KW-0699">rRNA-binding</keyword>
<evidence type="ECO:0000259" key="4">
    <source>
        <dbReference type="Pfam" id="PF01775"/>
    </source>
</evidence>
<dbReference type="GO" id="GO:1990904">
    <property type="term" value="C:ribonucleoprotein complex"/>
    <property type="evidence" value="ECO:0007669"/>
    <property type="project" value="UniProtKB-KW"/>
</dbReference>
<keyword evidence="3" id="KW-0694">RNA-binding</keyword>
<reference evidence="5" key="1">
    <citation type="submission" date="2021-03" db="EMBL/GenBank/DDBJ databases">
        <title>Genomic Encyclopedia of Type Strains, Phase IV (KMG-V): Genome sequencing to study the core and pangenomes of soil and plant-associated prokaryotes.</title>
        <authorList>
            <person name="Whitman W."/>
        </authorList>
    </citation>
    <scope>NUCLEOTIDE SEQUENCE</scope>
    <source>
        <strain evidence="5">C4</strain>
    </source>
</reference>